<proteinExistence type="predicted"/>
<dbReference type="GeneID" id="81622309"/>
<comment type="caution">
    <text evidence="1">The sequence shown here is derived from an EMBL/GenBank/DDBJ whole genome shotgun (WGS) entry which is preliminary data.</text>
</comment>
<accession>A0A9W9XEP6</accession>
<dbReference type="AlphaFoldDB" id="A0A9W9XEP6"/>
<gene>
    <name evidence="1" type="ORF">N7539_002457</name>
</gene>
<evidence type="ECO:0000313" key="1">
    <source>
        <dbReference type="EMBL" id="KAJ5490890.1"/>
    </source>
</evidence>
<protein>
    <submittedName>
        <fullName evidence="1">Uncharacterized protein</fullName>
    </submittedName>
</protein>
<reference evidence="1" key="2">
    <citation type="journal article" date="2023" name="IMA Fungus">
        <title>Comparative genomic study of the Penicillium genus elucidates a diverse pangenome and 15 lateral gene transfer events.</title>
        <authorList>
            <person name="Petersen C."/>
            <person name="Sorensen T."/>
            <person name="Nielsen M.R."/>
            <person name="Sondergaard T.E."/>
            <person name="Sorensen J.L."/>
            <person name="Fitzpatrick D.A."/>
            <person name="Frisvad J.C."/>
            <person name="Nielsen K.L."/>
        </authorList>
    </citation>
    <scope>NUCLEOTIDE SEQUENCE</scope>
    <source>
        <strain evidence="1">IBT 30728</strain>
    </source>
</reference>
<dbReference type="Proteomes" id="UP001148312">
    <property type="component" value="Unassembled WGS sequence"/>
</dbReference>
<name>A0A9W9XEP6_9EURO</name>
<keyword evidence="2" id="KW-1185">Reference proteome</keyword>
<dbReference type="RefSeq" id="XP_056792019.1">
    <property type="nucleotide sequence ID" value="XM_056932060.1"/>
</dbReference>
<evidence type="ECO:0000313" key="2">
    <source>
        <dbReference type="Proteomes" id="UP001148312"/>
    </source>
</evidence>
<sequence length="65" mass="7151">MGQRKDRLAAALLAELAERQLISERDAALQIECDGGQINPLCRIETGNNDGRFIARKLEPPIYAG</sequence>
<organism evidence="1 2">
    <name type="scientific">Penicillium diatomitis</name>
    <dbReference type="NCBI Taxonomy" id="2819901"/>
    <lineage>
        <taxon>Eukaryota</taxon>
        <taxon>Fungi</taxon>
        <taxon>Dikarya</taxon>
        <taxon>Ascomycota</taxon>
        <taxon>Pezizomycotina</taxon>
        <taxon>Eurotiomycetes</taxon>
        <taxon>Eurotiomycetidae</taxon>
        <taxon>Eurotiales</taxon>
        <taxon>Aspergillaceae</taxon>
        <taxon>Penicillium</taxon>
    </lineage>
</organism>
<dbReference type="EMBL" id="JAPWDQ010000003">
    <property type="protein sequence ID" value="KAJ5490890.1"/>
    <property type="molecule type" value="Genomic_DNA"/>
</dbReference>
<reference evidence="1" key="1">
    <citation type="submission" date="2022-12" db="EMBL/GenBank/DDBJ databases">
        <authorList>
            <person name="Petersen C."/>
        </authorList>
    </citation>
    <scope>NUCLEOTIDE SEQUENCE</scope>
    <source>
        <strain evidence="1">IBT 30728</strain>
    </source>
</reference>